<reference evidence="2 3" key="1">
    <citation type="submission" date="2019-08" db="EMBL/GenBank/DDBJ databases">
        <title>Whole genome of Aphis craccivora.</title>
        <authorList>
            <person name="Voronova N.V."/>
            <person name="Shulinski R.S."/>
            <person name="Bandarenka Y.V."/>
            <person name="Zhorov D.G."/>
            <person name="Warner D."/>
        </authorList>
    </citation>
    <scope>NUCLEOTIDE SEQUENCE [LARGE SCALE GENOMIC DNA]</scope>
    <source>
        <strain evidence="2">180601</strain>
        <tissue evidence="2">Whole Body</tissue>
    </source>
</reference>
<dbReference type="GO" id="GO:0016301">
    <property type="term" value="F:kinase activity"/>
    <property type="evidence" value="ECO:0007669"/>
    <property type="project" value="UniProtKB-KW"/>
</dbReference>
<feature type="non-terminal residue" evidence="2">
    <location>
        <position position="1"/>
    </location>
</feature>
<protein>
    <submittedName>
        <fullName evidence="2">Proto-oncogene tyrosine-protein kinase ROS</fullName>
    </submittedName>
</protein>
<dbReference type="Proteomes" id="UP000478052">
    <property type="component" value="Unassembled WGS sequence"/>
</dbReference>
<sequence>FHGILLSLLVSRAIEAYTISTHTRSLLIVSDHEIFERSTELMDTPVTVLSTNQTIKEDIGQFLIDHLKSQLLVLLSKDNTIISVSFDGKDVIDIRNNTQEALFNDSITLSYVNELFYWSNGIRLMGEDYYIITR</sequence>
<proteinExistence type="predicted"/>
<gene>
    <name evidence="2" type="ORF">FWK35_00015740</name>
</gene>
<name>A0A6G0Y8A8_APHCR</name>
<feature type="signal peptide" evidence="1">
    <location>
        <begin position="1"/>
        <end position="16"/>
    </location>
</feature>
<evidence type="ECO:0000256" key="1">
    <source>
        <dbReference type="SAM" id="SignalP"/>
    </source>
</evidence>
<dbReference type="AlphaFoldDB" id="A0A6G0Y8A8"/>
<dbReference type="OrthoDB" id="10606326at2759"/>
<accession>A0A6G0Y8A8</accession>
<comment type="caution">
    <text evidence="2">The sequence shown here is derived from an EMBL/GenBank/DDBJ whole genome shotgun (WGS) entry which is preliminary data.</text>
</comment>
<organism evidence="2 3">
    <name type="scientific">Aphis craccivora</name>
    <name type="common">Cowpea aphid</name>
    <dbReference type="NCBI Taxonomy" id="307492"/>
    <lineage>
        <taxon>Eukaryota</taxon>
        <taxon>Metazoa</taxon>
        <taxon>Ecdysozoa</taxon>
        <taxon>Arthropoda</taxon>
        <taxon>Hexapoda</taxon>
        <taxon>Insecta</taxon>
        <taxon>Pterygota</taxon>
        <taxon>Neoptera</taxon>
        <taxon>Paraneoptera</taxon>
        <taxon>Hemiptera</taxon>
        <taxon>Sternorrhyncha</taxon>
        <taxon>Aphidomorpha</taxon>
        <taxon>Aphidoidea</taxon>
        <taxon>Aphididae</taxon>
        <taxon>Aphidini</taxon>
        <taxon>Aphis</taxon>
        <taxon>Aphis</taxon>
    </lineage>
</organism>
<keyword evidence="2" id="KW-0418">Kinase</keyword>
<evidence type="ECO:0000313" key="2">
    <source>
        <dbReference type="EMBL" id="KAF0751101.1"/>
    </source>
</evidence>
<keyword evidence="1" id="KW-0732">Signal</keyword>
<feature type="chain" id="PRO_5026143986" evidence="1">
    <location>
        <begin position="17"/>
        <end position="134"/>
    </location>
</feature>
<keyword evidence="3" id="KW-1185">Reference proteome</keyword>
<keyword evidence="2" id="KW-0808">Transferase</keyword>
<dbReference type="EMBL" id="VUJU01005474">
    <property type="protein sequence ID" value="KAF0751101.1"/>
    <property type="molecule type" value="Genomic_DNA"/>
</dbReference>
<evidence type="ECO:0000313" key="3">
    <source>
        <dbReference type="Proteomes" id="UP000478052"/>
    </source>
</evidence>